<dbReference type="Pfam" id="PF04463">
    <property type="entry name" value="2-thiour_desulf"/>
    <property type="match status" value="1"/>
</dbReference>
<dbReference type="PANTHER" id="PTHR30087:SF0">
    <property type="entry name" value="INNER MEMBRANE PROTEIN"/>
    <property type="match status" value="1"/>
</dbReference>
<dbReference type="PANTHER" id="PTHR30087">
    <property type="entry name" value="INNER MEMBRANE PROTEIN"/>
    <property type="match status" value="1"/>
</dbReference>
<evidence type="ECO:0000313" key="1">
    <source>
        <dbReference type="EMBL" id="HDL89493.1"/>
    </source>
</evidence>
<name>A0A7C0WSE9_9BACT</name>
<dbReference type="AlphaFoldDB" id="A0A7C0WSE9"/>
<proteinExistence type="predicted"/>
<feature type="non-terminal residue" evidence="1">
    <location>
        <position position="53"/>
    </location>
</feature>
<protein>
    <submittedName>
        <fullName evidence="1">DUF523 domain-containing protein</fullName>
    </submittedName>
</protein>
<accession>A0A7C0WSE9</accession>
<dbReference type="InterPro" id="IPR007553">
    <property type="entry name" value="2-thiour_desulf"/>
</dbReference>
<dbReference type="EMBL" id="DQZW01000055">
    <property type="protein sequence ID" value="HDL89493.1"/>
    <property type="molecule type" value="Genomic_DNA"/>
</dbReference>
<dbReference type="Proteomes" id="UP000886355">
    <property type="component" value="Unassembled WGS sequence"/>
</dbReference>
<gene>
    <name evidence="1" type="ORF">ENG14_01145</name>
</gene>
<organism evidence="1">
    <name type="scientific">Thermodesulforhabdus norvegica</name>
    <dbReference type="NCBI Taxonomy" id="39841"/>
    <lineage>
        <taxon>Bacteria</taxon>
        <taxon>Pseudomonadati</taxon>
        <taxon>Thermodesulfobacteriota</taxon>
        <taxon>Syntrophobacteria</taxon>
        <taxon>Syntrophobacterales</taxon>
        <taxon>Thermodesulforhabdaceae</taxon>
        <taxon>Thermodesulforhabdus</taxon>
    </lineage>
</organism>
<sequence>MGGEVPVGENKLRIGISACLLGEKVRYDGDHARDRYVTDVLGKFVDFVPICPE</sequence>
<comment type="caution">
    <text evidence="1">The sequence shown here is derived from an EMBL/GenBank/DDBJ whole genome shotgun (WGS) entry which is preliminary data.</text>
</comment>
<reference evidence="1" key="1">
    <citation type="journal article" date="2020" name="mSystems">
        <title>Genome- and Community-Level Interaction Insights into Carbon Utilization and Element Cycling Functions of Hydrothermarchaeota in Hydrothermal Sediment.</title>
        <authorList>
            <person name="Zhou Z."/>
            <person name="Liu Y."/>
            <person name="Xu W."/>
            <person name="Pan J."/>
            <person name="Luo Z.H."/>
            <person name="Li M."/>
        </authorList>
    </citation>
    <scope>NUCLEOTIDE SEQUENCE [LARGE SCALE GENOMIC DNA]</scope>
    <source>
        <strain evidence="1">HyVt-19</strain>
    </source>
</reference>